<reference evidence="3" key="1">
    <citation type="journal article" date="2011" name="Proc. Natl. Acad. Sci. U.S.A.">
        <title>Obligate biotrophy features unraveled by the genomic analysis of rust fungi.</title>
        <authorList>
            <person name="Duplessis S."/>
            <person name="Cuomo C.A."/>
            <person name="Lin Y.-C."/>
            <person name="Aerts A."/>
            <person name="Tisserant E."/>
            <person name="Veneault-Fourrey C."/>
            <person name="Joly D.L."/>
            <person name="Hacquard S."/>
            <person name="Amselem J."/>
            <person name="Cantarel B.L."/>
            <person name="Chiu R."/>
            <person name="Coutinho P.M."/>
            <person name="Feau N."/>
            <person name="Field M."/>
            <person name="Frey P."/>
            <person name="Gelhaye E."/>
            <person name="Goldberg J."/>
            <person name="Grabherr M.G."/>
            <person name="Kodira C.D."/>
            <person name="Kohler A."/>
            <person name="Kuees U."/>
            <person name="Lindquist E.A."/>
            <person name="Lucas S.M."/>
            <person name="Mago R."/>
            <person name="Mauceli E."/>
            <person name="Morin E."/>
            <person name="Murat C."/>
            <person name="Pangilinan J.L."/>
            <person name="Park R."/>
            <person name="Pearson M."/>
            <person name="Quesneville H."/>
            <person name="Rouhier N."/>
            <person name="Sakthikumar S."/>
            <person name="Salamov A.A."/>
            <person name="Schmutz J."/>
            <person name="Selles B."/>
            <person name="Shapiro H."/>
            <person name="Tanguay P."/>
            <person name="Tuskan G.A."/>
            <person name="Henrissat B."/>
            <person name="Van de Peer Y."/>
            <person name="Rouze P."/>
            <person name="Ellis J.G."/>
            <person name="Dodds P.N."/>
            <person name="Schein J.E."/>
            <person name="Zhong S."/>
            <person name="Hamelin R.C."/>
            <person name="Grigoriev I.V."/>
            <person name="Szabo L.J."/>
            <person name="Martin F."/>
        </authorList>
    </citation>
    <scope>NUCLEOTIDE SEQUENCE [LARGE SCALE GENOMIC DNA]</scope>
    <source>
        <strain evidence="3">98AG31 / pathotype 3-4-7</strain>
    </source>
</reference>
<dbReference type="EMBL" id="GL883138">
    <property type="protein sequence ID" value="EGG01485.1"/>
    <property type="molecule type" value="Genomic_DNA"/>
</dbReference>
<gene>
    <name evidence="2" type="ORF">MELLADRAFT_123274</name>
</gene>
<feature type="transmembrane region" description="Helical" evidence="1">
    <location>
        <begin position="6"/>
        <end position="28"/>
    </location>
</feature>
<dbReference type="AlphaFoldDB" id="F4S1L6"/>
<organism evidence="3">
    <name type="scientific">Melampsora larici-populina (strain 98AG31 / pathotype 3-4-7)</name>
    <name type="common">Poplar leaf rust fungus</name>
    <dbReference type="NCBI Taxonomy" id="747676"/>
    <lineage>
        <taxon>Eukaryota</taxon>
        <taxon>Fungi</taxon>
        <taxon>Dikarya</taxon>
        <taxon>Basidiomycota</taxon>
        <taxon>Pucciniomycotina</taxon>
        <taxon>Pucciniomycetes</taxon>
        <taxon>Pucciniales</taxon>
        <taxon>Melampsoraceae</taxon>
        <taxon>Melampsora</taxon>
    </lineage>
</organism>
<sequence>MSFKNYLTIVVMCIAMSFFTNMISVNAIDCKGAYKTDSDHAYCTTDEQNVNTRTCSLNKCSHDNAPFVAWTGCVPQSGNGPAVSQNCVNYGYYDSKSYLCSNAKSDFFICPRKFGQKPFMSCDC</sequence>
<keyword evidence="1" id="KW-0812">Transmembrane</keyword>
<evidence type="ECO:0000313" key="2">
    <source>
        <dbReference type="EMBL" id="EGG01485.1"/>
    </source>
</evidence>
<protein>
    <submittedName>
        <fullName evidence="2">Secreted protein</fullName>
    </submittedName>
</protein>
<keyword evidence="3" id="KW-1185">Reference proteome</keyword>
<dbReference type="Proteomes" id="UP000001072">
    <property type="component" value="Unassembled WGS sequence"/>
</dbReference>
<dbReference type="RefSeq" id="XP_007415335.1">
    <property type="nucleotide sequence ID" value="XM_007415273.1"/>
</dbReference>
<keyword evidence="1" id="KW-0472">Membrane</keyword>
<dbReference type="InParanoid" id="F4S1L6"/>
<dbReference type="VEuPathDB" id="FungiDB:MELLADRAFT_123274"/>
<evidence type="ECO:0000256" key="1">
    <source>
        <dbReference type="SAM" id="Phobius"/>
    </source>
</evidence>
<dbReference type="HOGENOM" id="CLU_150810_1_1_1"/>
<dbReference type="GeneID" id="18926327"/>
<proteinExistence type="predicted"/>
<dbReference type="KEGG" id="mlr:MELLADRAFT_123274"/>
<keyword evidence="1" id="KW-1133">Transmembrane helix</keyword>
<evidence type="ECO:0000313" key="3">
    <source>
        <dbReference type="Proteomes" id="UP000001072"/>
    </source>
</evidence>
<name>F4S1L6_MELLP</name>
<accession>F4S1L6</accession>